<dbReference type="EMBL" id="FNHE01000001">
    <property type="protein sequence ID" value="SDL61102.1"/>
    <property type="molecule type" value="Genomic_DNA"/>
</dbReference>
<name>A0A1G9LGM1_9ACTN</name>
<dbReference type="AlphaFoldDB" id="A0A1G9LGM1"/>
<gene>
    <name evidence="4" type="ORF">SAMN05660642_00420</name>
</gene>
<keyword evidence="4" id="KW-0012">Acyltransferase</keyword>
<keyword evidence="4" id="KW-0378">Hydrolase</keyword>
<keyword evidence="2" id="KW-1133">Transmembrane helix</keyword>
<feature type="transmembrane region" description="Helical" evidence="2">
    <location>
        <begin position="262"/>
        <end position="280"/>
    </location>
</feature>
<evidence type="ECO:0000256" key="1">
    <source>
        <dbReference type="SAM" id="MobiDB-lite"/>
    </source>
</evidence>
<feature type="transmembrane region" description="Helical" evidence="2">
    <location>
        <begin position="105"/>
        <end position="124"/>
    </location>
</feature>
<feature type="transmembrane region" description="Helical" evidence="2">
    <location>
        <begin position="178"/>
        <end position="195"/>
    </location>
</feature>
<dbReference type="OrthoDB" id="9796461at2"/>
<keyword evidence="5" id="KW-1185">Reference proteome</keyword>
<feature type="region of interest" description="Disordered" evidence="1">
    <location>
        <begin position="410"/>
        <end position="458"/>
    </location>
</feature>
<keyword evidence="2" id="KW-0472">Membrane</keyword>
<dbReference type="GO" id="GO:0016747">
    <property type="term" value="F:acyltransferase activity, transferring groups other than amino-acyl groups"/>
    <property type="evidence" value="ECO:0007669"/>
    <property type="project" value="InterPro"/>
</dbReference>
<dbReference type="Pfam" id="PF01757">
    <property type="entry name" value="Acyl_transf_3"/>
    <property type="match status" value="1"/>
</dbReference>
<feature type="transmembrane region" description="Helical" evidence="2">
    <location>
        <begin position="57"/>
        <end position="85"/>
    </location>
</feature>
<feature type="domain" description="Acyltransferase 3" evidence="3">
    <location>
        <begin position="26"/>
        <end position="378"/>
    </location>
</feature>
<dbReference type="GO" id="GO:0016787">
    <property type="term" value="F:hydrolase activity"/>
    <property type="evidence" value="ECO:0007669"/>
    <property type="project" value="UniProtKB-KW"/>
</dbReference>
<feature type="transmembrane region" description="Helical" evidence="2">
    <location>
        <begin position="334"/>
        <end position="353"/>
    </location>
</feature>
<dbReference type="GO" id="GO:0016020">
    <property type="term" value="C:membrane"/>
    <property type="evidence" value="ECO:0007669"/>
    <property type="project" value="TreeGrafter"/>
</dbReference>
<dbReference type="InterPro" id="IPR002656">
    <property type="entry name" value="Acyl_transf_3_dom"/>
</dbReference>
<protein>
    <submittedName>
        <fullName evidence="4">Peptidoglycan/LPS O-acetylase OafA/YrhL, contains acyltransferase and SGNH-hydrolase domains</fullName>
    </submittedName>
</protein>
<evidence type="ECO:0000313" key="4">
    <source>
        <dbReference type="EMBL" id="SDL61102.1"/>
    </source>
</evidence>
<dbReference type="RefSeq" id="WP_091213119.1">
    <property type="nucleotide sequence ID" value="NZ_FNHE01000001.1"/>
</dbReference>
<dbReference type="STRING" id="1137991.SAMN05660642_00420"/>
<evidence type="ECO:0000313" key="5">
    <source>
        <dbReference type="Proteomes" id="UP000198680"/>
    </source>
</evidence>
<feature type="transmembrane region" description="Helical" evidence="2">
    <location>
        <begin position="27"/>
        <end position="45"/>
    </location>
</feature>
<reference evidence="5" key="1">
    <citation type="submission" date="2016-10" db="EMBL/GenBank/DDBJ databases">
        <authorList>
            <person name="Varghese N."/>
            <person name="Submissions S."/>
        </authorList>
    </citation>
    <scope>NUCLEOTIDE SEQUENCE [LARGE SCALE GENOMIC DNA]</scope>
    <source>
        <strain evidence="5">DSM 45419</strain>
    </source>
</reference>
<feature type="transmembrane region" description="Helical" evidence="2">
    <location>
        <begin position="202"/>
        <end position="221"/>
    </location>
</feature>
<proteinExistence type="predicted"/>
<evidence type="ECO:0000256" key="2">
    <source>
        <dbReference type="SAM" id="Phobius"/>
    </source>
</evidence>
<keyword evidence="4" id="KW-0808">Transferase</keyword>
<dbReference type="PANTHER" id="PTHR23028">
    <property type="entry name" value="ACETYLTRANSFERASE"/>
    <property type="match status" value="1"/>
</dbReference>
<dbReference type="PANTHER" id="PTHR23028:SF53">
    <property type="entry name" value="ACYL_TRANSF_3 DOMAIN-CONTAINING PROTEIN"/>
    <property type="match status" value="1"/>
</dbReference>
<accession>A0A1G9LGM1</accession>
<dbReference type="GO" id="GO:0009103">
    <property type="term" value="P:lipopolysaccharide biosynthetic process"/>
    <property type="evidence" value="ECO:0007669"/>
    <property type="project" value="TreeGrafter"/>
</dbReference>
<sequence length="476" mass="50758">MSVAPRTAAPRPPATGAVRRSRSEIRALTGLRIVAAMWVVLYHFVPELTPYLEQLPGAIAVLSAGWIGVELFFVLSGFVIARGYLEQFGQRWSTAGAARFVANRFARVWPAWATVTLLACAWFVTADLMGLRGRVADLYPPIDVVSLLRQLTMTQMWGAESLLGTSYVTPGWSISAEWLAYLAFPLLALAVRPLLRAHPAATLVLATAAMSPLAVTSFLHGTDDVEMYWLLRIACSFTAGMLAACASADLEDTERGRRWGQPLTLGALATVGTVLLWAHWRTAQDVLAGGHVGVYGGVAVLCWPVLITGLALTDGRLARFLARDAMVYGGRVSYCLYLTHALVKDIGLGVIWHHASAAGARAPGVVLLVPALVVVSFLSAAALHHGIEEPARRRLVRLWSGPRAVGAAPARRSLPTAVPTPTGEPATARRVPPLSGVSARPWPLDTPPRPRAAAPAGLSASARLVAGDRWAAGPRG</sequence>
<dbReference type="InterPro" id="IPR050879">
    <property type="entry name" value="Acyltransferase_3"/>
</dbReference>
<dbReference type="Proteomes" id="UP000198680">
    <property type="component" value="Unassembled WGS sequence"/>
</dbReference>
<evidence type="ECO:0000259" key="3">
    <source>
        <dbReference type="Pfam" id="PF01757"/>
    </source>
</evidence>
<feature type="transmembrane region" description="Helical" evidence="2">
    <location>
        <begin position="292"/>
        <end position="313"/>
    </location>
</feature>
<feature type="transmembrane region" description="Helical" evidence="2">
    <location>
        <begin position="227"/>
        <end position="250"/>
    </location>
</feature>
<keyword evidence="2" id="KW-0812">Transmembrane</keyword>
<organism evidence="4 5">
    <name type="scientific">Geodermatophilus siccatus</name>
    <dbReference type="NCBI Taxonomy" id="1137991"/>
    <lineage>
        <taxon>Bacteria</taxon>
        <taxon>Bacillati</taxon>
        <taxon>Actinomycetota</taxon>
        <taxon>Actinomycetes</taxon>
        <taxon>Geodermatophilales</taxon>
        <taxon>Geodermatophilaceae</taxon>
        <taxon>Geodermatophilus</taxon>
    </lineage>
</organism>
<feature type="transmembrane region" description="Helical" evidence="2">
    <location>
        <begin position="365"/>
        <end position="387"/>
    </location>
</feature>